<sequence>MAVALSNGYSGGGVGATMSVRNTRVRTMRWSTLVLLLTVCCWALPDAVHSARSLSIRSRSRWGRQITCPKECECRDKSRKVDCTYRGLNYIPRGISKGAKRIAHKTASNADRADGAVSMLFASSLLISVHSPRNQGEFDVFGS</sequence>
<dbReference type="EMBL" id="JACVVK020000136">
    <property type="protein sequence ID" value="KAK7489545.1"/>
    <property type="molecule type" value="Genomic_DNA"/>
</dbReference>
<dbReference type="AlphaFoldDB" id="A0ABD0KQY8"/>
<accession>A0ABD0KQY8</accession>
<protein>
    <recommendedName>
        <fullName evidence="3">LRRNT domain-containing protein</fullName>
    </recommendedName>
</protein>
<proteinExistence type="predicted"/>
<gene>
    <name evidence="4" type="ORF">BaRGS_00019179</name>
</gene>
<dbReference type="InterPro" id="IPR000372">
    <property type="entry name" value="LRRNT"/>
</dbReference>
<dbReference type="SMART" id="SM00013">
    <property type="entry name" value="LRRNT"/>
    <property type="match status" value="1"/>
</dbReference>
<dbReference type="Pfam" id="PF01462">
    <property type="entry name" value="LRRNT"/>
    <property type="match status" value="1"/>
</dbReference>
<evidence type="ECO:0000259" key="3">
    <source>
        <dbReference type="SMART" id="SM00013"/>
    </source>
</evidence>
<keyword evidence="2" id="KW-0732">Signal</keyword>
<keyword evidence="5" id="KW-1185">Reference proteome</keyword>
<evidence type="ECO:0000313" key="5">
    <source>
        <dbReference type="Proteomes" id="UP001519460"/>
    </source>
</evidence>
<keyword evidence="1" id="KW-0433">Leucine-rich repeat</keyword>
<name>A0ABD0KQY8_9CAEN</name>
<feature type="domain" description="LRRNT" evidence="3">
    <location>
        <begin position="67"/>
        <end position="101"/>
    </location>
</feature>
<reference evidence="4 5" key="1">
    <citation type="journal article" date="2023" name="Sci. Data">
        <title>Genome assembly of the Korean intertidal mud-creeper Batillaria attramentaria.</title>
        <authorList>
            <person name="Patra A.K."/>
            <person name="Ho P.T."/>
            <person name="Jun S."/>
            <person name="Lee S.J."/>
            <person name="Kim Y."/>
            <person name="Won Y.J."/>
        </authorList>
    </citation>
    <scope>NUCLEOTIDE SEQUENCE [LARGE SCALE GENOMIC DNA]</scope>
    <source>
        <strain evidence="4">Wonlab-2016</strain>
    </source>
</reference>
<evidence type="ECO:0000256" key="2">
    <source>
        <dbReference type="ARBA" id="ARBA00022729"/>
    </source>
</evidence>
<dbReference type="Proteomes" id="UP001519460">
    <property type="component" value="Unassembled WGS sequence"/>
</dbReference>
<organism evidence="4 5">
    <name type="scientific">Batillaria attramentaria</name>
    <dbReference type="NCBI Taxonomy" id="370345"/>
    <lineage>
        <taxon>Eukaryota</taxon>
        <taxon>Metazoa</taxon>
        <taxon>Spiralia</taxon>
        <taxon>Lophotrochozoa</taxon>
        <taxon>Mollusca</taxon>
        <taxon>Gastropoda</taxon>
        <taxon>Caenogastropoda</taxon>
        <taxon>Sorbeoconcha</taxon>
        <taxon>Cerithioidea</taxon>
        <taxon>Batillariidae</taxon>
        <taxon>Batillaria</taxon>
    </lineage>
</organism>
<evidence type="ECO:0000256" key="1">
    <source>
        <dbReference type="ARBA" id="ARBA00022614"/>
    </source>
</evidence>
<evidence type="ECO:0000313" key="4">
    <source>
        <dbReference type="EMBL" id="KAK7489545.1"/>
    </source>
</evidence>
<comment type="caution">
    <text evidence="4">The sequence shown here is derived from an EMBL/GenBank/DDBJ whole genome shotgun (WGS) entry which is preliminary data.</text>
</comment>